<dbReference type="Pfam" id="PF00288">
    <property type="entry name" value="GHMP_kinases_N"/>
    <property type="match status" value="1"/>
</dbReference>
<evidence type="ECO:0000259" key="14">
    <source>
        <dbReference type="Pfam" id="PF00288"/>
    </source>
</evidence>
<evidence type="ECO:0000256" key="7">
    <source>
        <dbReference type="ARBA" id="ARBA00022697"/>
    </source>
</evidence>
<comment type="similarity">
    <text evidence="2 13">Belongs to the GHMP kinase family. Homoserine kinase subfamily.</text>
</comment>
<dbReference type="InterPro" id="IPR014721">
    <property type="entry name" value="Ribsml_uS5_D2-typ_fold_subgr"/>
</dbReference>
<feature type="domain" description="GHMP kinase C-terminal" evidence="15">
    <location>
        <begin position="198"/>
        <end position="258"/>
    </location>
</feature>
<evidence type="ECO:0000256" key="5">
    <source>
        <dbReference type="ARBA" id="ARBA00022605"/>
    </source>
</evidence>
<dbReference type="InterPro" id="IPR006204">
    <property type="entry name" value="GHMP_kinase_N_dom"/>
</dbReference>
<dbReference type="GO" id="GO:0005524">
    <property type="term" value="F:ATP binding"/>
    <property type="evidence" value="ECO:0007669"/>
    <property type="project" value="UniProtKB-UniRule"/>
</dbReference>
<keyword evidence="13" id="KW-0963">Cytoplasm</keyword>
<dbReference type="InterPro" id="IPR020568">
    <property type="entry name" value="Ribosomal_Su5_D2-typ_SF"/>
</dbReference>
<dbReference type="GO" id="GO:0004413">
    <property type="term" value="F:homoserine kinase activity"/>
    <property type="evidence" value="ECO:0007669"/>
    <property type="project" value="UniProtKB-UniRule"/>
</dbReference>
<comment type="function">
    <text evidence="12 13">Catalyzes the ATP-dependent phosphorylation of L-homoserine to L-homoserine phosphate.</text>
</comment>
<keyword evidence="5 13" id="KW-0028">Amino-acid biosynthesis</keyword>
<dbReference type="Proteomes" id="UP000266506">
    <property type="component" value="Unassembled WGS sequence"/>
</dbReference>
<accession>A0A397S1K2</accession>
<dbReference type="InterPro" id="IPR013750">
    <property type="entry name" value="GHMP_kinase_C_dom"/>
</dbReference>
<keyword evidence="6 13" id="KW-0808">Transferase</keyword>
<evidence type="ECO:0000256" key="6">
    <source>
        <dbReference type="ARBA" id="ARBA00022679"/>
    </source>
</evidence>
<keyword evidence="7 13" id="KW-0791">Threonine biosynthesis</keyword>
<evidence type="ECO:0000313" key="16">
    <source>
        <dbReference type="EMBL" id="RIA78285.1"/>
    </source>
</evidence>
<comment type="catalytic activity">
    <reaction evidence="11 13">
        <text>L-homoserine + ATP = O-phospho-L-homoserine + ADP + H(+)</text>
        <dbReference type="Rhea" id="RHEA:13985"/>
        <dbReference type="ChEBI" id="CHEBI:15378"/>
        <dbReference type="ChEBI" id="CHEBI:30616"/>
        <dbReference type="ChEBI" id="CHEBI:57476"/>
        <dbReference type="ChEBI" id="CHEBI:57590"/>
        <dbReference type="ChEBI" id="CHEBI:456216"/>
        <dbReference type="EC" id="2.7.1.39"/>
    </reaction>
</comment>
<dbReference type="PANTHER" id="PTHR20861">
    <property type="entry name" value="HOMOSERINE/4-DIPHOSPHOCYTIDYL-2-C-METHYL-D-ERYTHRITOL KINASE"/>
    <property type="match status" value="1"/>
</dbReference>
<dbReference type="InterPro" id="IPR006203">
    <property type="entry name" value="GHMP_knse_ATP-bd_CS"/>
</dbReference>
<dbReference type="EC" id="2.7.1.39" evidence="3 13"/>
<feature type="binding site" evidence="13">
    <location>
        <begin position="82"/>
        <end position="92"/>
    </location>
    <ligand>
        <name>ATP</name>
        <dbReference type="ChEBI" id="CHEBI:30616"/>
    </ligand>
</feature>
<dbReference type="PRINTS" id="PR00958">
    <property type="entry name" value="HOMSERKINASE"/>
</dbReference>
<proteinExistence type="inferred from homology"/>
<keyword evidence="9 13" id="KW-0418">Kinase</keyword>
<dbReference type="Pfam" id="PF08544">
    <property type="entry name" value="GHMP_kinases_C"/>
    <property type="match status" value="1"/>
</dbReference>
<evidence type="ECO:0000256" key="4">
    <source>
        <dbReference type="ARBA" id="ARBA00017858"/>
    </source>
</evidence>
<dbReference type="PIRSF" id="PIRSF000676">
    <property type="entry name" value="Homoser_kin"/>
    <property type="match status" value="1"/>
</dbReference>
<dbReference type="OrthoDB" id="9769912at2"/>
<dbReference type="AlphaFoldDB" id="A0A397S1K2"/>
<comment type="pathway">
    <text evidence="1 13">Amino-acid biosynthesis; L-threonine biosynthesis; L-threonine from L-aspartate: step 4/5.</text>
</comment>
<dbReference type="GO" id="GO:0009088">
    <property type="term" value="P:threonine biosynthetic process"/>
    <property type="evidence" value="ECO:0007669"/>
    <property type="project" value="UniProtKB-UniRule"/>
</dbReference>
<evidence type="ECO:0000256" key="1">
    <source>
        <dbReference type="ARBA" id="ARBA00005015"/>
    </source>
</evidence>
<evidence type="ECO:0000256" key="11">
    <source>
        <dbReference type="ARBA" id="ARBA00049375"/>
    </source>
</evidence>
<evidence type="ECO:0000256" key="9">
    <source>
        <dbReference type="ARBA" id="ARBA00022777"/>
    </source>
</evidence>
<dbReference type="PANTHER" id="PTHR20861:SF1">
    <property type="entry name" value="HOMOSERINE KINASE"/>
    <property type="match status" value="1"/>
</dbReference>
<keyword evidence="8 13" id="KW-0547">Nucleotide-binding</keyword>
<dbReference type="HAMAP" id="MF_00384">
    <property type="entry name" value="Homoser_kinase"/>
    <property type="match status" value="1"/>
</dbReference>
<keyword evidence="17" id="KW-1185">Reference proteome</keyword>
<evidence type="ECO:0000313" key="17">
    <source>
        <dbReference type="Proteomes" id="UP000266506"/>
    </source>
</evidence>
<dbReference type="FunCoup" id="A0A397S1K2">
    <property type="interactions" value="251"/>
</dbReference>
<dbReference type="InterPro" id="IPR036554">
    <property type="entry name" value="GHMP_kinase_C_sf"/>
</dbReference>
<dbReference type="NCBIfam" id="TIGR00191">
    <property type="entry name" value="thrB"/>
    <property type="match status" value="1"/>
</dbReference>
<evidence type="ECO:0000256" key="8">
    <source>
        <dbReference type="ARBA" id="ARBA00022741"/>
    </source>
</evidence>
<dbReference type="InterPro" id="IPR000870">
    <property type="entry name" value="Homoserine_kinase"/>
</dbReference>
<organism evidence="16 17">
    <name type="scientific">Anaeroplasma bactoclasticum</name>
    <dbReference type="NCBI Taxonomy" id="2088"/>
    <lineage>
        <taxon>Bacteria</taxon>
        <taxon>Bacillati</taxon>
        <taxon>Mycoplasmatota</taxon>
        <taxon>Mollicutes</taxon>
        <taxon>Anaeroplasmatales</taxon>
        <taxon>Anaeroplasmataceae</taxon>
        <taxon>Anaeroplasma</taxon>
    </lineage>
</organism>
<evidence type="ECO:0000259" key="15">
    <source>
        <dbReference type="Pfam" id="PF08544"/>
    </source>
</evidence>
<dbReference type="UniPathway" id="UPA00050">
    <property type="reaction ID" value="UER00064"/>
</dbReference>
<keyword evidence="10 13" id="KW-0067">ATP-binding</keyword>
<reference evidence="16 17" key="1">
    <citation type="submission" date="2018-08" db="EMBL/GenBank/DDBJ databases">
        <title>Genomic Encyclopedia of Archaeal and Bacterial Type Strains, Phase II (KMG-II): from individual species to whole genera.</title>
        <authorList>
            <person name="Goeker M."/>
        </authorList>
    </citation>
    <scope>NUCLEOTIDE SEQUENCE [LARGE SCALE GENOMIC DNA]</scope>
    <source>
        <strain evidence="16 17">ATCC 27112</strain>
    </source>
</reference>
<dbReference type="EMBL" id="QXEV01000002">
    <property type="protein sequence ID" value="RIA78285.1"/>
    <property type="molecule type" value="Genomic_DNA"/>
</dbReference>
<sequence>MLKIKVEATSANVCVGFDVLGIALNLYNEFTFKKSSEFKFVGFEEEFSSCETNLVYEAYKYVFDLAKEVIVPVEIGFIGDIPVSRGLGSSSSLIVAGIFAANYYLKNKYSKRELFDIATAIEGHPDNVAPAIYGGLVASYQKDGKYYPNIYPIHKDLKFSVVIPNVKVSTHDARGVLPKELPYKDIVWNLSRIVNLPKAFMEGNIELLKDLFSDKLHEPYRSKLIPAYSDIKSIINKYNAAFAISGSGSTMLIVSKDLSFMDELKQIDYPVLTLEVGSGVKVEELYEGWWILRNS</sequence>
<dbReference type="InParanoid" id="A0A397S1K2"/>
<comment type="subcellular location">
    <subcellularLocation>
        <location evidence="13">Cytoplasm</location>
    </subcellularLocation>
</comment>
<protein>
    <recommendedName>
        <fullName evidence="4 13">Homoserine kinase</fullName>
        <shortName evidence="13">HK</shortName>
        <shortName evidence="13">HSK</shortName>
        <ecNumber evidence="3 13">2.7.1.39</ecNumber>
    </recommendedName>
</protein>
<comment type="caution">
    <text evidence="16">The sequence shown here is derived from an EMBL/GenBank/DDBJ whole genome shotgun (WGS) entry which is preliminary data.</text>
</comment>
<evidence type="ECO:0000256" key="12">
    <source>
        <dbReference type="ARBA" id="ARBA00049954"/>
    </source>
</evidence>
<dbReference type="SUPFAM" id="SSF54211">
    <property type="entry name" value="Ribosomal protein S5 domain 2-like"/>
    <property type="match status" value="1"/>
</dbReference>
<gene>
    <name evidence="13" type="primary">thrB</name>
    <name evidence="16" type="ORF">EI71_00235</name>
</gene>
<feature type="domain" description="GHMP kinase N-terminal" evidence="14">
    <location>
        <begin position="53"/>
        <end position="135"/>
    </location>
</feature>
<evidence type="ECO:0000256" key="10">
    <source>
        <dbReference type="ARBA" id="ARBA00022840"/>
    </source>
</evidence>
<evidence type="ECO:0000256" key="13">
    <source>
        <dbReference type="HAMAP-Rule" id="MF_00384"/>
    </source>
</evidence>
<evidence type="ECO:0000256" key="2">
    <source>
        <dbReference type="ARBA" id="ARBA00007370"/>
    </source>
</evidence>
<name>A0A397S1K2_9MOLU</name>
<dbReference type="Gene3D" id="3.30.230.10">
    <property type="match status" value="1"/>
</dbReference>
<dbReference type="Gene3D" id="3.30.70.890">
    <property type="entry name" value="GHMP kinase, C-terminal domain"/>
    <property type="match status" value="1"/>
</dbReference>
<dbReference type="SUPFAM" id="SSF55060">
    <property type="entry name" value="GHMP Kinase, C-terminal domain"/>
    <property type="match status" value="1"/>
</dbReference>
<evidence type="ECO:0000256" key="3">
    <source>
        <dbReference type="ARBA" id="ARBA00012078"/>
    </source>
</evidence>
<dbReference type="PROSITE" id="PS00627">
    <property type="entry name" value="GHMP_KINASES_ATP"/>
    <property type="match status" value="1"/>
</dbReference>
<dbReference type="GO" id="GO:0005737">
    <property type="term" value="C:cytoplasm"/>
    <property type="evidence" value="ECO:0007669"/>
    <property type="project" value="UniProtKB-SubCell"/>
</dbReference>